<evidence type="ECO:0000256" key="7">
    <source>
        <dbReference type="ARBA" id="ARBA00023116"/>
    </source>
</evidence>
<dbReference type="InterPro" id="IPR050862">
    <property type="entry name" value="RdRp_reductase_class-2"/>
</dbReference>
<dbReference type="PANTHER" id="PTHR43371">
    <property type="entry name" value="VITAMIN B12-DEPENDENT RIBONUCLEOTIDE REDUCTASE"/>
    <property type="match status" value="1"/>
</dbReference>
<evidence type="ECO:0000256" key="6">
    <source>
        <dbReference type="ARBA" id="ARBA00023002"/>
    </source>
</evidence>
<dbReference type="PANTHER" id="PTHR43371:SF1">
    <property type="entry name" value="RIBONUCLEOSIDE-DIPHOSPHATE REDUCTASE"/>
    <property type="match status" value="1"/>
</dbReference>
<evidence type="ECO:0000259" key="13">
    <source>
        <dbReference type="Pfam" id="PF02867"/>
    </source>
</evidence>
<organism evidence="14 15">
    <name type="scientific">Cupriavidus basilensis OR16</name>
    <dbReference type="NCBI Taxonomy" id="1127483"/>
    <lineage>
        <taxon>Bacteria</taxon>
        <taxon>Pseudomonadati</taxon>
        <taxon>Pseudomonadota</taxon>
        <taxon>Betaproteobacteria</taxon>
        <taxon>Burkholderiales</taxon>
        <taxon>Burkholderiaceae</taxon>
        <taxon>Cupriavidus</taxon>
    </lineage>
</organism>
<evidence type="ECO:0000259" key="12">
    <source>
        <dbReference type="Pfam" id="PF00317"/>
    </source>
</evidence>
<dbReference type="Gene3D" id="3.20.70.20">
    <property type="match status" value="1"/>
</dbReference>
<proteinExistence type="inferred from homology"/>
<dbReference type="PATRIC" id="fig|1127483.3.peg.2045"/>
<dbReference type="InterPro" id="IPR000788">
    <property type="entry name" value="RNR_lg_C"/>
</dbReference>
<keyword evidence="4 11" id="KW-0237">DNA synthesis</keyword>
<keyword evidence="3 11" id="KW-0846">Cobalamin</keyword>
<dbReference type="Proteomes" id="UP000005808">
    <property type="component" value="Unassembled WGS sequence"/>
</dbReference>
<gene>
    <name evidence="14" type="ORF">OR16_10224</name>
</gene>
<keyword evidence="8" id="KW-1015">Disulfide bond</keyword>
<keyword evidence="5 11" id="KW-0547">Nucleotide-binding</keyword>
<dbReference type="GO" id="GO:0071897">
    <property type="term" value="P:DNA biosynthetic process"/>
    <property type="evidence" value="ECO:0007669"/>
    <property type="project" value="UniProtKB-KW"/>
</dbReference>
<reference evidence="14 15" key="1">
    <citation type="journal article" date="2012" name="J. Bacteriol.">
        <title>De Novo Genome Project of Cupriavidus basilensis OR16.</title>
        <authorList>
            <person name="Cserhati M."/>
            <person name="Kriszt B."/>
            <person name="Szoboszlay S."/>
            <person name="Toth A."/>
            <person name="Szabo I."/>
            <person name="Tancsics A."/>
            <person name="Nagy I."/>
            <person name="Horvath B."/>
            <person name="Nagy I."/>
            <person name="Kukolya J."/>
        </authorList>
    </citation>
    <scope>NUCLEOTIDE SEQUENCE [LARGE SCALE GENOMIC DNA]</scope>
    <source>
        <strain evidence="14 15">OR16</strain>
    </source>
</reference>
<dbReference type="AlphaFoldDB" id="H1S2U3"/>
<keyword evidence="7" id="KW-0215">Deoxyribonucleotide synthesis</keyword>
<comment type="cofactor">
    <cofactor evidence="1 11">
        <name>adenosylcob(III)alamin</name>
        <dbReference type="ChEBI" id="CHEBI:18408"/>
    </cofactor>
</comment>
<dbReference type="SUPFAM" id="SSF51998">
    <property type="entry name" value="PFL-like glycyl radical enzymes"/>
    <property type="match status" value="1"/>
</dbReference>
<comment type="catalytic activity">
    <reaction evidence="10 11">
        <text>a 2'-deoxyribonucleoside 5'-diphosphate + [thioredoxin]-disulfide + H2O = a ribonucleoside 5'-diphosphate + [thioredoxin]-dithiol</text>
        <dbReference type="Rhea" id="RHEA:23252"/>
        <dbReference type="Rhea" id="RHEA-COMP:10698"/>
        <dbReference type="Rhea" id="RHEA-COMP:10700"/>
        <dbReference type="ChEBI" id="CHEBI:15377"/>
        <dbReference type="ChEBI" id="CHEBI:29950"/>
        <dbReference type="ChEBI" id="CHEBI:50058"/>
        <dbReference type="ChEBI" id="CHEBI:57930"/>
        <dbReference type="ChEBI" id="CHEBI:73316"/>
        <dbReference type="EC" id="1.17.4.1"/>
    </reaction>
</comment>
<comment type="caution">
    <text evidence="14">The sequence shown here is derived from an EMBL/GenBank/DDBJ whole genome shotgun (WGS) entry which is preliminary data.</text>
</comment>
<dbReference type="GO" id="GO:0005524">
    <property type="term" value="F:ATP binding"/>
    <property type="evidence" value="ECO:0007669"/>
    <property type="project" value="InterPro"/>
</dbReference>
<dbReference type="Pfam" id="PF02867">
    <property type="entry name" value="Ribonuc_red_lgC"/>
    <property type="match status" value="1"/>
</dbReference>
<evidence type="ECO:0000256" key="5">
    <source>
        <dbReference type="ARBA" id="ARBA00022741"/>
    </source>
</evidence>
<evidence type="ECO:0000256" key="4">
    <source>
        <dbReference type="ARBA" id="ARBA00022634"/>
    </source>
</evidence>
<evidence type="ECO:0000256" key="3">
    <source>
        <dbReference type="ARBA" id="ARBA00022628"/>
    </source>
</evidence>
<feature type="domain" description="Ribonucleotide reductase large subunit C-terminal" evidence="13">
    <location>
        <begin position="89"/>
        <end position="580"/>
    </location>
</feature>
<keyword evidence="9 11" id="KW-0170">Cobalt</keyword>
<dbReference type="Pfam" id="PF00317">
    <property type="entry name" value="Ribonuc_red_lgN"/>
    <property type="match status" value="1"/>
</dbReference>
<dbReference type="NCBIfam" id="TIGR02504">
    <property type="entry name" value="NrdJ_Z"/>
    <property type="match status" value="1"/>
</dbReference>
<comment type="function">
    <text evidence="11">Catalyzes the reduction of ribonucleotides to deoxyribonucleotides. May function to provide a pool of deoxyribonucleotide precursors for DNA repair during oxygen limitation and/or for immediate growth after restoration of oxygen.</text>
</comment>
<dbReference type="InterPro" id="IPR013509">
    <property type="entry name" value="RNR_lsu_N"/>
</dbReference>
<protein>
    <recommendedName>
        <fullName evidence="11">Vitamin B12-dependent ribonucleotide reductase</fullName>
        <ecNumber evidence="11">1.17.4.1</ecNumber>
    </recommendedName>
</protein>
<evidence type="ECO:0000313" key="14">
    <source>
        <dbReference type="EMBL" id="EHP43158.1"/>
    </source>
</evidence>
<name>H1S2U3_9BURK</name>
<dbReference type="CDD" id="cd02888">
    <property type="entry name" value="RNR_II_dimer"/>
    <property type="match status" value="1"/>
</dbReference>
<dbReference type="EC" id="1.17.4.1" evidence="11"/>
<feature type="domain" description="Ribonucleotide reductase large subunit N-terminal" evidence="12">
    <location>
        <begin position="16"/>
        <end position="82"/>
    </location>
</feature>
<evidence type="ECO:0000256" key="2">
    <source>
        <dbReference type="ARBA" id="ARBA00007405"/>
    </source>
</evidence>
<evidence type="ECO:0000256" key="1">
    <source>
        <dbReference type="ARBA" id="ARBA00001922"/>
    </source>
</evidence>
<evidence type="ECO:0000256" key="9">
    <source>
        <dbReference type="ARBA" id="ARBA00023285"/>
    </source>
</evidence>
<evidence type="ECO:0000256" key="8">
    <source>
        <dbReference type="ARBA" id="ARBA00023157"/>
    </source>
</evidence>
<evidence type="ECO:0000256" key="10">
    <source>
        <dbReference type="ARBA" id="ARBA00047754"/>
    </source>
</evidence>
<dbReference type="GO" id="GO:0004748">
    <property type="term" value="F:ribonucleoside-diphosphate reductase activity, thioredoxin disulfide as acceptor"/>
    <property type="evidence" value="ECO:0007669"/>
    <property type="project" value="UniProtKB-EC"/>
</dbReference>
<dbReference type="GO" id="GO:0009263">
    <property type="term" value="P:deoxyribonucleotide biosynthetic process"/>
    <property type="evidence" value="ECO:0007669"/>
    <property type="project" value="UniProtKB-KW"/>
</dbReference>
<comment type="similarity">
    <text evidence="2 11">Belongs to the ribonucleoside diphosphate reductase class-2 family.</text>
</comment>
<dbReference type="OrthoDB" id="9762933at2"/>
<dbReference type="RefSeq" id="WP_006157726.1">
    <property type="nucleotide sequence ID" value="NZ_AHJE01000022.1"/>
</dbReference>
<evidence type="ECO:0000313" key="15">
    <source>
        <dbReference type="Proteomes" id="UP000005808"/>
    </source>
</evidence>
<evidence type="ECO:0000256" key="11">
    <source>
        <dbReference type="RuleBase" id="RU364064"/>
    </source>
</evidence>
<dbReference type="EMBL" id="AHJE01000022">
    <property type="protein sequence ID" value="EHP43158.1"/>
    <property type="molecule type" value="Genomic_DNA"/>
</dbReference>
<dbReference type="GO" id="GO:0031419">
    <property type="term" value="F:cobalamin binding"/>
    <property type="evidence" value="ECO:0007669"/>
    <property type="project" value="UniProtKB-KW"/>
</dbReference>
<dbReference type="InterPro" id="IPR013344">
    <property type="entry name" value="RNR_NrdJ/NrdZ"/>
</dbReference>
<dbReference type="PRINTS" id="PR01183">
    <property type="entry name" value="RIBORDTASEM1"/>
</dbReference>
<keyword evidence="6 11" id="KW-0560">Oxidoreductase</keyword>
<accession>H1S2U3</accession>
<sequence>MNAKDQMLCATLPPQDISTEVLLEKYAKGEETTAADVRQRVARALAEAEPEAQRAQWAERFLWAQEQGFVPAGRINSAAGTRIEATLINCFVQPVGDSVSDARDGKPSIYAAVAQAAETMRRGGGVGYDFSAIRPAGALVRGTHSRASGPVSFMKVFDASCATVESAGSRRGAQMGVLRCDHPDIETFIHAKDQGDLTNFNISIGVSDDFMRAVEADGEIELVHEAEPTAETIADGAYRRDDGQWAYRRVPARQLWDQVMQATYDHAEPGILFLSHINDDNNLYYCERIEATNPCAEQPLPPYGCCDLGSIDLTRFVRQPFATDSRFDFEAFAEVVRVAVRMLDNVLDVTYWPLPEQRAEAHAKRRIGLGFLGLGSALVMLGIRYDSEPGRALAARIAQTLRDTAYLASAGLAREKGAFPLFKADAYLASGFARRLPAAVREAIGRDGVRNSHLLSIAPTGTITLAFADNASNGIEPAFSWTYNRKKRMADDSYKVFEVADHAWRLYRHLGGDMAQLPDSFVTALQMSALDHMKMLEAVQPYIDTSISKTVNVPQDYPYEAFRNLYLEAWRAGLKGLATYRPNSVLGAVLSVTPPAAGAQAVPAMAAVTDDPLRKPFASRPVGDLEGVTSKVEYMTYEGHKTVYLTVNFMRVAGLLDGKPVAVERPVEFFMPAGQRNDGQQWITSTMRLLSMVARSGGSIAKALADMRNVVWDKGAVRYGTLARQDGTEVPRFHDSEVAAIGYALQRILIKRGFLDAQGIQVPVAALADRLAGLEGPGGGDGGGAAQAARAGGSPAAALGLGSGKPCPECGAHALHKVDGCAKCANCGYVGECG</sequence>